<reference evidence="1" key="1">
    <citation type="submission" date="2013-11" db="EMBL/GenBank/DDBJ databases">
        <title>The Genome Sequence of Phytophthora parasitica IAC_01/95.</title>
        <authorList>
            <consortium name="The Broad Institute Genomics Platform"/>
            <person name="Russ C."/>
            <person name="Tyler B."/>
            <person name="Panabieres F."/>
            <person name="Shan W."/>
            <person name="Tripathy S."/>
            <person name="Grunwald N."/>
            <person name="Machado M."/>
            <person name="Johnson C.S."/>
            <person name="Arredondo F."/>
            <person name="Hong C."/>
            <person name="Coffey M."/>
            <person name="Young S.K."/>
            <person name="Zeng Q."/>
            <person name="Gargeya S."/>
            <person name="Fitzgerald M."/>
            <person name="Abouelleil A."/>
            <person name="Alvarado L."/>
            <person name="Chapman S.B."/>
            <person name="Gainer-Dewar J."/>
            <person name="Goldberg J."/>
            <person name="Griggs A."/>
            <person name="Gujja S."/>
            <person name="Hansen M."/>
            <person name="Howarth C."/>
            <person name="Imamovic A."/>
            <person name="Ireland A."/>
            <person name="Larimer J."/>
            <person name="McCowan C."/>
            <person name="Murphy C."/>
            <person name="Pearson M."/>
            <person name="Poon T.W."/>
            <person name="Priest M."/>
            <person name="Roberts A."/>
            <person name="Saif S."/>
            <person name="Shea T."/>
            <person name="Sykes S."/>
            <person name="Wortman J."/>
            <person name="Nusbaum C."/>
            <person name="Birren B."/>
        </authorList>
    </citation>
    <scope>NUCLEOTIDE SEQUENCE [LARGE SCALE GENOMIC DNA]</scope>
    <source>
        <strain evidence="1">IAC_01/95</strain>
    </source>
</reference>
<sequence>MLKHERQVNVCSDNVVDATRSARTTVLVARISHCSHLLVFVAKIPTPVLQ</sequence>
<organism evidence="1">
    <name type="scientific">Phytophthora nicotianae</name>
    <name type="common">Potato buckeye rot agent</name>
    <name type="synonym">Phytophthora parasitica</name>
    <dbReference type="NCBI Taxonomy" id="4792"/>
    <lineage>
        <taxon>Eukaryota</taxon>
        <taxon>Sar</taxon>
        <taxon>Stramenopiles</taxon>
        <taxon>Oomycota</taxon>
        <taxon>Peronosporomycetes</taxon>
        <taxon>Peronosporales</taxon>
        <taxon>Peronosporaceae</taxon>
        <taxon>Phytophthora</taxon>
    </lineage>
</organism>
<dbReference type="EMBL" id="KI692600">
    <property type="protein sequence ID" value="ETM47840.1"/>
    <property type="molecule type" value="Genomic_DNA"/>
</dbReference>
<proteinExistence type="predicted"/>
<protein>
    <submittedName>
        <fullName evidence="1">Uncharacterized protein</fullName>
    </submittedName>
</protein>
<accession>W2NH35</accession>
<dbReference type="Proteomes" id="UP000054532">
    <property type="component" value="Unassembled WGS sequence"/>
</dbReference>
<gene>
    <name evidence="1" type="ORF">L914_07540</name>
</gene>
<evidence type="ECO:0000313" key="1">
    <source>
        <dbReference type="EMBL" id="ETM47840.1"/>
    </source>
</evidence>
<dbReference type="AlphaFoldDB" id="W2NH35"/>
<name>W2NH35_PHYNI</name>